<sequence>MNTFAGSMFYGYTHFFIFAAAGAFSAGIEVEIDVLTGDSELHAPWSSFASSIPLAVFLLGVWAVAIRCNAERTVRTVLPLARLLVPIDPLLPVPFGLIAVVLMLSVAVLVWRQPVDRPMHRPVNA</sequence>
<dbReference type="Pfam" id="PF06772">
    <property type="entry name" value="LtrA"/>
    <property type="match status" value="1"/>
</dbReference>
<organism evidence="2 3">
    <name type="scientific">Kocuria salsicia</name>
    <dbReference type="NCBI Taxonomy" id="664639"/>
    <lineage>
        <taxon>Bacteria</taxon>
        <taxon>Bacillati</taxon>
        <taxon>Actinomycetota</taxon>
        <taxon>Actinomycetes</taxon>
        <taxon>Micrococcales</taxon>
        <taxon>Micrococcaceae</taxon>
        <taxon>Kocuria</taxon>
    </lineage>
</organism>
<keyword evidence="1" id="KW-0472">Membrane</keyword>
<accession>A0ABV3KCL3</accession>
<comment type="caution">
    <text evidence="2">The sequence shown here is derived from an EMBL/GenBank/DDBJ whole genome shotgun (WGS) entry which is preliminary data.</text>
</comment>
<proteinExistence type="predicted"/>
<dbReference type="InterPro" id="IPR010640">
    <property type="entry name" value="Low_temperature_requirement_A"/>
</dbReference>
<evidence type="ECO:0000313" key="3">
    <source>
        <dbReference type="Proteomes" id="UP001553031"/>
    </source>
</evidence>
<keyword evidence="3" id="KW-1185">Reference proteome</keyword>
<feature type="transmembrane region" description="Helical" evidence="1">
    <location>
        <begin position="48"/>
        <end position="70"/>
    </location>
</feature>
<dbReference type="RefSeq" id="WP_303105301.1">
    <property type="nucleotide sequence ID" value="NZ_JBFBLL010000004.1"/>
</dbReference>
<evidence type="ECO:0000313" key="2">
    <source>
        <dbReference type="EMBL" id="MEV8158120.1"/>
    </source>
</evidence>
<reference evidence="2 3" key="1">
    <citation type="submission" date="2024-06" db="EMBL/GenBank/DDBJ databases">
        <title>The Natural Products Discovery Center: Release of the First 8490 Sequenced Strains for Exploring Actinobacteria Biosynthetic Diversity.</title>
        <authorList>
            <person name="Kalkreuter E."/>
            <person name="Kautsar S.A."/>
            <person name="Yang D."/>
            <person name="Bader C.D."/>
            <person name="Teijaro C.N."/>
            <person name="Fluegel L."/>
            <person name="Davis C.M."/>
            <person name="Simpson J.R."/>
            <person name="Lauterbach L."/>
            <person name="Steele A.D."/>
            <person name="Gui C."/>
            <person name="Meng S."/>
            <person name="Li G."/>
            <person name="Viehrig K."/>
            <person name="Ye F."/>
            <person name="Su P."/>
            <person name="Kiefer A.F."/>
            <person name="Nichols A."/>
            <person name="Cepeda A.J."/>
            <person name="Yan W."/>
            <person name="Fan B."/>
            <person name="Jiang Y."/>
            <person name="Adhikari A."/>
            <person name="Zheng C.-J."/>
            <person name="Schuster L."/>
            <person name="Cowan T.M."/>
            <person name="Smanski M.J."/>
            <person name="Chevrette M.G."/>
            <person name="De Carvalho L.P.S."/>
            <person name="Shen B."/>
        </authorList>
    </citation>
    <scope>NUCLEOTIDE SEQUENCE [LARGE SCALE GENOMIC DNA]</scope>
    <source>
        <strain evidence="2 3">NPDC079179</strain>
    </source>
</reference>
<protein>
    <submittedName>
        <fullName evidence="2">Low temperature requirement protein A</fullName>
    </submittedName>
</protein>
<keyword evidence="1" id="KW-0812">Transmembrane</keyword>
<name>A0ABV3KCL3_9MICC</name>
<dbReference type="Proteomes" id="UP001553031">
    <property type="component" value="Unassembled WGS sequence"/>
</dbReference>
<dbReference type="EMBL" id="JBFBLL010000004">
    <property type="protein sequence ID" value="MEV8158120.1"/>
    <property type="molecule type" value="Genomic_DNA"/>
</dbReference>
<keyword evidence="1" id="KW-1133">Transmembrane helix</keyword>
<gene>
    <name evidence="2" type="ORF">AB0O96_07935</name>
</gene>
<feature type="transmembrane region" description="Helical" evidence="1">
    <location>
        <begin position="9"/>
        <end position="28"/>
    </location>
</feature>
<evidence type="ECO:0000256" key="1">
    <source>
        <dbReference type="SAM" id="Phobius"/>
    </source>
</evidence>
<feature type="transmembrane region" description="Helical" evidence="1">
    <location>
        <begin position="90"/>
        <end position="111"/>
    </location>
</feature>